<evidence type="ECO:0000313" key="1">
    <source>
        <dbReference type="EMBL" id="RIJ49928.1"/>
    </source>
</evidence>
<accession>A0A399T265</accession>
<evidence type="ECO:0000313" key="2">
    <source>
        <dbReference type="Proteomes" id="UP000265926"/>
    </source>
</evidence>
<protein>
    <submittedName>
        <fullName evidence="1">Uncharacterized protein</fullName>
    </submittedName>
</protein>
<proteinExistence type="predicted"/>
<gene>
    <name evidence="1" type="ORF">D1614_04075</name>
</gene>
<dbReference type="AlphaFoldDB" id="A0A399T265"/>
<organism evidence="1 2">
    <name type="scientific">Maribellus luteus</name>
    <dbReference type="NCBI Taxonomy" id="2305463"/>
    <lineage>
        <taxon>Bacteria</taxon>
        <taxon>Pseudomonadati</taxon>
        <taxon>Bacteroidota</taxon>
        <taxon>Bacteroidia</taxon>
        <taxon>Marinilabiliales</taxon>
        <taxon>Prolixibacteraceae</taxon>
        <taxon>Maribellus</taxon>
    </lineage>
</organism>
<sequence>MSKKIVFVTCILALFLLTCEERETEEITTPAWIETRLTELENSGECFGCTLQRWTYNNEYYYHLYCNHWSCSNCEVYRYNGDKVVWGENVDPADYEKNKHRPVKIWECGMEINAGT</sequence>
<dbReference type="Proteomes" id="UP000265926">
    <property type="component" value="Unassembled WGS sequence"/>
</dbReference>
<keyword evidence="2" id="KW-1185">Reference proteome</keyword>
<comment type="caution">
    <text evidence="1">The sequence shown here is derived from an EMBL/GenBank/DDBJ whole genome shotgun (WGS) entry which is preliminary data.</text>
</comment>
<dbReference type="OrthoDB" id="1098690at2"/>
<name>A0A399T265_9BACT</name>
<reference evidence="1 2" key="1">
    <citation type="submission" date="2018-08" db="EMBL/GenBank/DDBJ databases">
        <title>Pallidiluteibacterium maritimus gen. nov., sp. nov., isolated from coastal sediment.</title>
        <authorList>
            <person name="Zhou L.Y."/>
        </authorList>
    </citation>
    <scope>NUCLEOTIDE SEQUENCE [LARGE SCALE GENOMIC DNA]</scope>
    <source>
        <strain evidence="1 2">XSD2</strain>
    </source>
</reference>
<dbReference type="EMBL" id="QWGR01000002">
    <property type="protein sequence ID" value="RIJ49928.1"/>
    <property type="molecule type" value="Genomic_DNA"/>
</dbReference>